<reference evidence="2 3" key="1">
    <citation type="submission" date="2019-12" db="EMBL/GenBank/DDBJ databases">
        <title>Genomic-based taxomic classification of the family Erythrobacteraceae.</title>
        <authorList>
            <person name="Xu L."/>
        </authorList>
    </citation>
    <scope>NUCLEOTIDE SEQUENCE [LARGE SCALE GENOMIC DNA]</scope>
    <source>
        <strain evidence="2 3">DSM 18604</strain>
    </source>
</reference>
<feature type="transmembrane region" description="Helical" evidence="1">
    <location>
        <begin position="7"/>
        <end position="28"/>
    </location>
</feature>
<evidence type="ECO:0000313" key="3">
    <source>
        <dbReference type="Proteomes" id="UP000460561"/>
    </source>
</evidence>
<dbReference type="EMBL" id="WTYQ01000003">
    <property type="protein sequence ID" value="MXP26442.1"/>
    <property type="molecule type" value="Genomic_DNA"/>
</dbReference>
<keyword evidence="1" id="KW-0472">Membrane</keyword>
<organism evidence="2 3">
    <name type="scientific">Altericroceibacterium indicum</name>
    <dbReference type="NCBI Taxonomy" id="374177"/>
    <lineage>
        <taxon>Bacteria</taxon>
        <taxon>Pseudomonadati</taxon>
        <taxon>Pseudomonadota</taxon>
        <taxon>Alphaproteobacteria</taxon>
        <taxon>Sphingomonadales</taxon>
        <taxon>Erythrobacteraceae</taxon>
        <taxon>Altericroceibacterium</taxon>
    </lineage>
</organism>
<dbReference type="OrthoDB" id="118706at2"/>
<keyword evidence="1" id="KW-1133">Transmembrane helix</keyword>
<feature type="transmembrane region" description="Helical" evidence="1">
    <location>
        <begin position="128"/>
        <end position="145"/>
    </location>
</feature>
<feature type="transmembrane region" description="Helical" evidence="1">
    <location>
        <begin position="99"/>
        <end position="121"/>
    </location>
</feature>
<evidence type="ECO:0008006" key="4">
    <source>
        <dbReference type="Google" id="ProtNLM"/>
    </source>
</evidence>
<gene>
    <name evidence="2" type="ORF">GRI39_10370</name>
</gene>
<name>A0A845A7V5_9SPHN</name>
<proteinExistence type="predicted"/>
<dbReference type="AlphaFoldDB" id="A0A845A7V5"/>
<sequence length="146" mass="16104">MKQLRQLHHYVGLFLSPMILLFALSGAFQTFRLQEEKGYGGTPPDWIVWMASIHKDQAPPRERHTKAEHAPKAEASVTPKAAKLAAMSKKKPFTLPLKIFVVLVAIGLIISTMLGIAIGLNNRAMRRTSILLLIAGTIVPIALLML</sequence>
<comment type="caution">
    <text evidence="2">The sequence shown here is derived from an EMBL/GenBank/DDBJ whole genome shotgun (WGS) entry which is preliminary data.</text>
</comment>
<keyword evidence="3" id="KW-1185">Reference proteome</keyword>
<evidence type="ECO:0000256" key="1">
    <source>
        <dbReference type="SAM" id="Phobius"/>
    </source>
</evidence>
<keyword evidence="1" id="KW-0812">Transmembrane</keyword>
<accession>A0A845A7V5</accession>
<evidence type="ECO:0000313" key="2">
    <source>
        <dbReference type="EMBL" id="MXP26442.1"/>
    </source>
</evidence>
<protein>
    <recommendedName>
        <fullName evidence="4">PepSY domain-containing protein</fullName>
    </recommendedName>
</protein>
<dbReference type="Proteomes" id="UP000460561">
    <property type="component" value="Unassembled WGS sequence"/>
</dbReference>
<dbReference type="RefSeq" id="WP_160739615.1">
    <property type="nucleotide sequence ID" value="NZ_WTYQ01000003.1"/>
</dbReference>